<dbReference type="InterPro" id="IPR014908">
    <property type="entry name" value="Nucleoporin_Nup133/Nup155_N"/>
</dbReference>
<dbReference type="GO" id="GO:0016973">
    <property type="term" value="P:poly(A)+ mRNA export from nucleus"/>
    <property type="evidence" value="ECO:0007669"/>
    <property type="project" value="TreeGrafter"/>
</dbReference>
<dbReference type="InterPro" id="IPR015943">
    <property type="entry name" value="WD40/YVTN_repeat-like_dom_sf"/>
</dbReference>
<dbReference type="FunFam" id="1.20.58.1380:FF:000002">
    <property type="entry name" value="Nup133"/>
    <property type="match status" value="1"/>
</dbReference>
<feature type="domain" description="Nucleoporin Nup133/Nup155-like N-terminal" evidence="9">
    <location>
        <begin position="78"/>
        <end position="489"/>
    </location>
</feature>
<dbReference type="Proteomes" id="UP000515162">
    <property type="component" value="Chromosome 3R"/>
</dbReference>
<dbReference type="GeneID" id="117142676"/>
<dbReference type="PANTHER" id="PTHR13405">
    <property type="entry name" value="NUCLEAR PORE COMPLEX PROTEIN NUP133"/>
    <property type="match status" value="1"/>
</dbReference>
<evidence type="ECO:0000259" key="8">
    <source>
        <dbReference type="Pfam" id="PF03177"/>
    </source>
</evidence>
<evidence type="ECO:0000256" key="4">
    <source>
        <dbReference type="ARBA" id="ARBA00022816"/>
    </source>
</evidence>
<dbReference type="GO" id="GO:0031080">
    <property type="term" value="C:nuclear pore outer ring"/>
    <property type="evidence" value="ECO:0007669"/>
    <property type="project" value="TreeGrafter"/>
</dbReference>
<evidence type="ECO:0000256" key="6">
    <source>
        <dbReference type="ARBA" id="ARBA00023010"/>
    </source>
</evidence>
<evidence type="ECO:0000256" key="3">
    <source>
        <dbReference type="ARBA" id="ARBA00022448"/>
    </source>
</evidence>
<evidence type="ECO:0000256" key="1">
    <source>
        <dbReference type="ARBA" id="ARBA00004259"/>
    </source>
</evidence>
<dbReference type="GO" id="GO:0006606">
    <property type="term" value="P:protein import into nucleus"/>
    <property type="evidence" value="ECO:0007669"/>
    <property type="project" value="TreeGrafter"/>
</dbReference>
<dbReference type="InterPro" id="IPR037624">
    <property type="entry name" value="Nup133-like"/>
</dbReference>
<dbReference type="Gene3D" id="2.130.10.10">
    <property type="entry name" value="YVTN repeat-like/Quinoprotein amine dehydrogenase"/>
    <property type="match status" value="1"/>
</dbReference>
<comment type="subcellular location">
    <subcellularLocation>
        <location evidence="1">Nucleus envelope</location>
    </subcellularLocation>
</comment>
<keyword evidence="5" id="KW-0653">Protein transport</keyword>
<dbReference type="AlphaFoldDB" id="A0A6P8KHA7"/>
<organism evidence="10 11">
    <name type="scientific">Drosophila mauritiana</name>
    <name type="common">Fruit fly</name>
    <dbReference type="NCBI Taxonomy" id="7226"/>
    <lineage>
        <taxon>Eukaryota</taxon>
        <taxon>Metazoa</taxon>
        <taxon>Ecdysozoa</taxon>
        <taxon>Arthropoda</taxon>
        <taxon>Hexapoda</taxon>
        <taxon>Insecta</taxon>
        <taxon>Pterygota</taxon>
        <taxon>Neoptera</taxon>
        <taxon>Endopterygota</taxon>
        <taxon>Diptera</taxon>
        <taxon>Brachycera</taxon>
        <taxon>Muscomorpha</taxon>
        <taxon>Ephydroidea</taxon>
        <taxon>Drosophilidae</taxon>
        <taxon>Drosophila</taxon>
        <taxon>Sophophora</taxon>
    </lineage>
</organism>
<sequence>MERSLQKQLYGISRESSPGARMYNLPAASADSTRKSIFGGSANCTQMSGNLKRTALTNSRLSLSVRSTQSIAGIRSDYNSVESFGCPLPVVVNEALTFAGPGAGTVTAKVTQNGWTWVVQGRRLLIWQYKDTAKSGSPPRVGKLARRGGGLAQCRELTLPYSDLGHKSDLISVFQTEGQQMASCIAVSATGEVRYWSSIAHDGNSVDLSILTGQEFVQLLSLPTQQGYLAVTTTCNLVFLRVGLTNGRYTLHHKTIKPATSFLGGFGKKFASILIGMNTGADKDQTLVGMCCESNLESGETIVAVLSDRAIQRWSLSNNGNNENLLYEDAEILRRIREEFITNFWKFRLPADSVEVDLHLLDFHVVKNKAYILAGAVNPAHAPQMCYALVTGTAQAERMLLESFTPLNMNKFFSAKTEEDCLSVRFVVGSSHIYLYTSKVVYPLHLTNSVPTDEIEAEKIEFHMHDDRILSAVICSQLPLFFSRTHGLVSITPGDFDGTEMMNMSSCNTPDLYAPNSCNASFAVPDNSAVTSSTNNLHLFELDPDEMYNELCDEVGQLKAAFLYHMKRNSNMVKTIVDELLRNVTAADPSGAPMDAYKLDRIVITIAEDLAEDIPIADPRWEEALADQEMNRHAIGSSRSMQIINQLRDKIIAFQHFIAFLHSSLVWDKLNVIPCGSHSLKPTGCILADISEKIVAAMALRSIQTKLPKLIEEAIDATVALWHEEPHGSLTYQDIFYVKLSRFQNVFEALADIADDRIAAQNQTTISNAHFINEINSIVLDVLGQVFKYRKQHASSFRLNHDKIPSYENLPWTAMAGSEGVRDTLTRLIDISVRYGGHCVSETELKQQLYQQIYELIDLVLGGRKTYLKSVRDSEKFNVLQQQFEAQRKELISVLIKDRQYEYAAKIAEKYLDFQSLVLICDETQDKERLEDYTQKYEEYDFSQFAINWHLRQNRHGEVFERFKGNQTALAQFMRDHPSLGWIQLIFNGDFERAAKVLYELAQCETEFVARKKSMLSLAKLAAFAAAESDLTAQVEKINADLTLVEYQSQLGHDVLESFGFDPVEQKVLKAEEIISLNIAEENETASETEFRKALELLSYVEQPYDMRHKIWCAAIKRDNWTDYDPNNAVHYMQKLLFYKIIEISQLMGNDSENVLPPMEDFLESVELGDLPQQKPFQYLLKLTYEYVADMFKQPDDMEL</sequence>
<evidence type="ECO:0000313" key="10">
    <source>
        <dbReference type="Proteomes" id="UP000515162"/>
    </source>
</evidence>
<feature type="domain" description="Nucleoporin Nup133/Nup155-like C-terminal" evidence="8">
    <location>
        <begin position="867"/>
        <end position="1066"/>
    </location>
</feature>
<keyword evidence="7" id="KW-0539">Nucleus</keyword>
<evidence type="ECO:0000313" key="11">
    <source>
        <dbReference type="RefSeq" id="XP_033162706.1"/>
    </source>
</evidence>
<gene>
    <name evidence="11" type="primary">LOC117142676</name>
</gene>
<keyword evidence="10" id="KW-1185">Reference proteome</keyword>
<proteinExistence type="inferred from homology"/>
<dbReference type="GO" id="GO:0000972">
    <property type="term" value="P:transcription-dependent tethering of RNA polymerase II gene DNA at nuclear periphery"/>
    <property type="evidence" value="ECO:0007669"/>
    <property type="project" value="TreeGrafter"/>
</dbReference>
<keyword evidence="3" id="KW-0813">Transport</keyword>
<accession>A0A6P8KHA7</accession>
<dbReference type="GO" id="GO:0017056">
    <property type="term" value="F:structural constituent of nuclear pore"/>
    <property type="evidence" value="ECO:0007669"/>
    <property type="project" value="InterPro"/>
</dbReference>
<dbReference type="Pfam" id="PF03177">
    <property type="entry name" value="Nucleoporin_C"/>
    <property type="match status" value="1"/>
</dbReference>
<dbReference type="Pfam" id="PF08801">
    <property type="entry name" value="Nucleoporin_N"/>
    <property type="match status" value="1"/>
</dbReference>
<dbReference type="FunFam" id="1.25.40.700:FF:000002">
    <property type="entry name" value="Nup133"/>
    <property type="match status" value="1"/>
</dbReference>
<dbReference type="FunFam" id="2.130.10.10:FF:001001">
    <property type="entry name" value="Nup133"/>
    <property type="match status" value="1"/>
</dbReference>
<dbReference type="RefSeq" id="XP_033162706.1">
    <property type="nucleotide sequence ID" value="XM_033306815.1"/>
</dbReference>
<dbReference type="Gene3D" id="1.25.40.700">
    <property type="match status" value="1"/>
</dbReference>
<keyword evidence="6" id="KW-0811">Translocation</keyword>
<evidence type="ECO:0000256" key="5">
    <source>
        <dbReference type="ARBA" id="ARBA00022927"/>
    </source>
</evidence>
<dbReference type="PANTHER" id="PTHR13405:SF11">
    <property type="entry name" value="NUCLEAR PORE COMPLEX PROTEIN NUP133"/>
    <property type="match status" value="1"/>
</dbReference>
<dbReference type="Gene3D" id="1.20.58.1380">
    <property type="match status" value="1"/>
</dbReference>
<dbReference type="SUPFAM" id="SSF117289">
    <property type="entry name" value="Nucleoporin domain"/>
    <property type="match status" value="1"/>
</dbReference>
<reference evidence="11" key="1">
    <citation type="submission" date="2025-08" db="UniProtKB">
        <authorList>
            <consortium name="RefSeq"/>
        </authorList>
    </citation>
    <scope>IDENTIFICATION</scope>
    <source>
        <strain evidence="11">Mau12</strain>
        <tissue evidence="11">Whole Body</tissue>
    </source>
</reference>
<evidence type="ECO:0000256" key="7">
    <source>
        <dbReference type="ARBA" id="ARBA00023242"/>
    </source>
</evidence>
<dbReference type="CTD" id="55746"/>
<comment type="similarity">
    <text evidence="2">Belongs to the nucleoporin Nup133 family.</text>
</comment>
<evidence type="ECO:0000256" key="2">
    <source>
        <dbReference type="ARBA" id="ARBA00005569"/>
    </source>
</evidence>
<evidence type="ECO:0000259" key="9">
    <source>
        <dbReference type="Pfam" id="PF08801"/>
    </source>
</evidence>
<dbReference type="InterPro" id="IPR007187">
    <property type="entry name" value="Nucleoporin_Nup133/Nup155_C"/>
</dbReference>
<name>A0A6P8KHA7_DROMA</name>
<protein>
    <submittedName>
        <fullName evidence="11">Nuclear pore complex protein Nup133</fullName>
    </submittedName>
</protein>
<keyword evidence="4" id="KW-0509">mRNA transport</keyword>